<dbReference type="Proteomes" id="UP001595792">
    <property type="component" value="Unassembled WGS sequence"/>
</dbReference>
<evidence type="ECO:0000313" key="6">
    <source>
        <dbReference type="EMBL" id="MFC4197979.1"/>
    </source>
</evidence>
<accession>A0ABV8NQJ2</accession>
<feature type="domain" description="Outer membrane protein beta-barrel" evidence="5">
    <location>
        <begin position="386"/>
        <end position="782"/>
    </location>
</feature>
<dbReference type="EMBL" id="JBHSBY010000132">
    <property type="protein sequence ID" value="MFC4197979.1"/>
    <property type="molecule type" value="Genomic_DNA"/>
</dbReference>
<dbReference type="PANTHER" id="PTHR40980">
    <property type="entry name" value="PLUG DOMAIN-CONTAINING PROTEIN"/>
    <property type="match status" value="1"/>
</dbReference>
<evidence type="ECO:0000313" key="7">
    <source>
        <dbReference type="Proteomes" id="UP001595792"/>
    </source>
</evidence>
<evidence type="ECO:0000256" key="3">
    <source>
        <dbReference type="ARBA" id="ARBA00023237"/>
    </source>
</evidence>
<dbReference type="Gene3D" id="2.170.130.10">
    <property type="entry name" value="TonB-dependent receptor, plug domain"/>
    <property type="match status" value="1"/>
</dbReference>
<name>A0ABV8NQJ2_9SPHI</name>
<dbReference type="PANTHER" id="PTHR40980:SF3">
    <property type="entry name" value="TONB-DEPENDENT RECEPTOR-LIKE BETA-BARREL DOMAIN-CONTAINING PROTEIN"/>
    <property type="match status" value="1"/>
</dbReference>
<sequence>MNFLKSLLMLFLLLSTITSFSQKKIKTIKIIVLNERNIPFENATVQLLSAKKLSFIKAGKTDKKGVVIFGEPTFGDYVFNAKAVGYESRKTALVKSPFAFNSLTVKILPTSMVLREVIVEGNKPLVQQVKGKIVVNVDAGLTNTGTTVLELLEKSPGVMVNREGEISLQGKSTVLVMIDEKPTYLSGVDLTNLLSSMSSAQVSQIELITNPSAKYDASGNGGIINIKTKKNTQEGFNGTITVIGGWSRDYKNNNSLLINYKKGKINAFASASYNANNNFVDINAHRSYLGANNSITGLLDQTTAISNLTHYQFLKTGLDFNASKNTTIGLALSGTLIKRDGESDALATWKKASGSIDSAVSTNSTSLYKFKNGAINLNLKQSIGEQQDISVDLDVLNYTMNNNQEFTNRLLTFNGYTQGIDIDIPSTIKIYSAKIDHTIHFGKNAQLESGLKTSSIRTDNIAGYTNFNDIMRTIDLNRSNHFKYKENINAFYSTYQQKIGRISAQLGLRYEHTNYDANQLGNSAKPESSFSRTYDNLFPSGYLSYDIDSLNSFTLTASRRIDRPAYQKLNPFTFIINKYTIQRGNPYIVPQYSWNLELSHRFKQIITTSLSYSVVNNYFSQLFLSEGTDVLIYTDGNVGEMKNLGLSVSLQIYPTKWWALNGQGNFNYKKLEGYQNINYQSSINQFQFSLSNQFNISKTLNAELSGFYITKARNDLQELLYPNDQISAGLSKSILKGKGSLKFNARDIFFTQRMEGLTEFPQAQEYFKITRDSRLFVLSFTYRFGKPLKVTKRSNGGATDEMRRAGS</sequence>
<dbReference type="Pfam" id="PF14905">
    <property type="entry name" value="OMP_b-brl_3"/>
    <property type="match status" value="1"/>
</dbReference>
<evidence type="ECO:0000256" key="2">
    <source>
        <dbReference type="ARBA" id="ARBA00023136"/>
    </source>
</evidence>
<comment type="caution">
    <text evidence="6">The sequence shown here is derived from an EMBL/GenBank/DDBJ whole genome shotgun (WGS) entry which is preliminary data.</text>
</comment>
<protein>
    <submittedName>
        <fullName evidence="6">Outer membrane beta-barrel protein</fullName>
    </submittedName>
</protein>
<proteinExistence type="predicted"/>
<dbReference type="Gene3D" id="2.40.170.20">
    <property type="entry name" value="TonB-dependent receptor, beta-barrel domain"/>
    <property type="match status" value="1"/>
</dbReference>
<reference evidence="7" key="1">
    <citation type="journal article" date="2019" name="Int. J. Syst. Evol. Microbiol.">
        <title>The Global Catalogue of Microorganisms (GCM) 10K type strain sequencing project: providing services to taxonomists for standard genome sequencing and annotation.</title>
        <authorList>
            <consortium name="The Broad Institute Genomics Platform"/>
            <consortium name="The Broad Institute Genome Sequencing Center for Infectious Disease"/>
            <person name="Wu L."/>
            <person name="Ma J."/>
        </authorList>
    </citation>
    <scope>NUCLEOTIDE SEQUENCE [LARGE SCALE GENOMIC DNA]</scope>
    <source>
        <strain evidence="7">CCM 8689</strain>
    </source>
</reference>
<keyword evidence="3" id="KW-0998">Cell outer membrane</keyword>
<dbReference type="InterPro" id="IPR036942">
    <property type="entry name" value="Beta-barrel_TonB_sf"/>
</dbReference>
<keyword evidence="7" id="KW-1185">Reference proteome</keyword>
<organism evidence="6 7">
    <name type="scientific">Pedobacter jamesrossensis</name>
    <dbReference type="NCBI Taxonomy" id="1908238"/>
    <lineage>
        <taxon>Bacteria</taxon>
        <taxon>Pseudomonadati</taxon>
        <taxon>Bacteroidota</taxon>
        <taxon>Sphingobacteriia</taxon>
        <taxon>Sphingobacteriales</taxon>
        <taxon>Sphingobacteriaceae</taxon>
        <taxon>Pedobacter</taxon>
    </lineage>
</organism>
<keyword evidence="2" id="KW-0472">Membrane</keyword>
<dbReference type="SUPFAM" id="SSF49478">
    <property type="entry name" value="Cna protein B-type domain"/>
    <property type="match status" value="1"/>
</dbReference>
<dbReference type="InterPro" id="IPR041700">
    <property type="entry name" value="OMP_b-brl_3"/>
</dbReference>
<gene>
    <name evidence="6" type="ORF">ACFOUY_14835</name>
</gene>
<evidence type="ECO:0000256" key="4">
    <source>
        <dbReference type="SAM" id="SignalP"/>
    </source>
</evidence>
<comment type="subcellular location">
    <subcellularLocation>
        <location evidence="1">Cell outer membrane</location>
    </subcellularLocation>
</comment>
<keyword evidence="4" id="KW-0732">Signal</keyword>
<evidence type="ECO:0000259" key="5">
    <source>
        <dbReference type="Pfam" id="PF14905"/>
    </source>
</evidence>
<dbReference type="SUPFAM" id="SSF56935">
    <property type="entry name" value="Porins"/>
    <property type="match status" value="1"/>
</dbReference>
<feature type="chain" id="PRO_5045298497" evidence="4">
    <location>
        <begin position="22"/>
        <end position="807"/>
    </location>
</feature>
<feature type="signal peptide" evidence="4">
    <location>
        <begin position="1"/>
        <end position="21"/>
    </location>
</feature>
<evidence type="ECO:0000256" key="1">
    <source>
        <dbReference type="ARBA" id="ARBA00004442"/>
    </source>
</evidence>
<dbReference type="InterPro" id="IPR037066">
    <property type="entry name" value="Plug_dom_sf"/>
</dbReference>